<dbReference type="STRING" id="1797197.A2Y75_01000"/>
<evidence type="ECO:0000313" key="4">
    <source>
        <dbReference type="Proteomes" id="UP000177876"/>
    </source>
</evidence>
<organism evidence="3 4">
    <name type="scientific">Candidatus Solincola sediminis</name>
    <dbReference type="NCBI Taxonomy" id="1797199"/>
    <lineage>
        <taxon>Bacteria</taxon>
        <taxon>Bacillati</taxon>
        <taxon>Actinomycetota</taxon>
        <taxon>Candidatus Geothermincolia</taxon>
        <taxon>Candidatus Geothermincolales</taxon>
        <taxon>Candidatus Geothermincolaceae</taxon>
        <taxon>Candidatus Solincola</taxon>
    </lineage>
</organism>
<reference evidence="3 4" key="1">
    <citation type="journal article" date="2016" name="Nat. Commun.">
        <title>Thousands of microbial genomes shed light on interconnected biogeochemical processes in an aquifer system.</title>
        <authorList>
            <person name="Anantharaman K."/>
            <person name="Brown C.T."/>
            <person name="Hug L.A."/>
            <person name="Sharon I."/>
            <person name="Castelle C.J."/>
            <person name="Probst A.J."/>
            <person name="Thomas B.C."/>
            <person name="Singh A."/>
            <person name="Wilkins M.J."/>
            <person name="Karaoz U."/>
            <person name="Brodie E.L."/>
            <person name="Williams K.H."/>
            <person name="Hubbard S.S."/>
            <person name="Banfield J.F."/>
        </authorList>
    </citation>
    <scope>NUCLEOTIDE SEQUENCE [LARGE SCALE GENOMIC DNA]</scope>
</reference>
<evidence type="ECO:0000313" key="3">
    <source>
        <dbReference type="EMBL" id="OFW56410.1"/>
    </source>
</evidence>
<name>A0A1F2WHT9_9ACTN</name>
<dbReference type="Proteomes" id="UP000177876">
    <property type="component" value="Unassembled WGS sequence"/>
</dbReference>
<dbReference type="Pfam" id="PF22548">
    <property type="entry name" value="AEP-TOTE"/>
    <property type="match status" value="1"/>
</dbReference>
<feature type="coiled-coil region" evidence="1">
    <location>
        <begin position="11"/>
        <end position="52"/>
    </location>
</feature>
<evidence type="ECO:0000259" key="2">
    <source>
        <dbReference type="Pfam" id="PF22548"/>
    </source>
</evidence>
<gene>
    <name evidence="3" type="ORF">A2Y75_01000</name>
</gene>
<evidence type="ECO:0000256" key="1">
    <source>
        <dbReference type="SAM" id="Coils"/>
    </source>
</evidence>
<dbReference type="InterPro" id="IPR054347">
    <property type="entry name" value="TOTE_primase"/>
</dbReference>
<comment type="caution">
    <text evidence="3">The sequence shown here is derived from an EMBL/GenBank/DDBJ whole genome shotgun (WGS) entry which is preliminary data.</text>
</comment>
<dbReference type="EMBL" id="MELK01000046">
    <property type="protein sequence ID" value="OFW56410.1"/>
    <property type="molecule type" value="Genomic_DNA"/>
</dbReference>
<accession>A0A1F2WHT9</accession>
<dbReference type="AlphaFoldDB" id="A0A1F2WHT9"/>
<proteinExistence type="predicted"/>
<protein>
    <recommendedName>
        <fullName evidence="2">TOTE conflict system primase domain-containing protein</fullName>
    </recommendedName>
</protein>
<sequence length="175" mass="19841">MAYNLVVEDDSQKIKKSYDEAAKEIACLEERLAEINKERDLLLKDITHLRSELGSLQDEGNAVCHTSSPISSEPFRVEGSDKLLPIVPCKHLAPERIELFQNLFRGREDVYAKLWSSKRSGKEGYSPDCKHEWTQGICAKPKVKCAECPNREFLLLTEETIKHHGVASGKNRSMI</sequence>
<keyword evidence="1" id="KW-0175">Coiled coil</keyword>
<feature type="domain" description="TOTE conflict system primase" evidence="2">
    <location>
        <begin position="95"/>
        <end position="164"/>
    </location>
</feature>